<dbReference type="OrthoDB" id="3190595at2"/>
<evidence type="ECO:0000313" key="10">
    <source>
        <dbReference type="Proteomes" id="UP000095209"/>
    </source>
</evidence>
<dbReference type="PANTHER" id="PTHR48111:SF1">
    <property type="entry name" value="TWO-COMPONENT RESPONSE REGULATOR ORR33"/>
    <property type="match status" value="1"/>
</dbReference>
<keyword evidence="1 6" id="KW-0597">Phosphoprotein</keyword>
<dbReference type="Gene3D" id="2.40.50.1020">
    <property type="entry name" value="LytTr DNA-binding domain"/>
    <property type="match status" value="1"/>
</dbReference>
<evidence type="ECO:0000256" key="5">
    <source>
        <dbReference type="ARBA" id="ARBA00023163"/>
    </source>
</evidence>
<gene>
    <name evidence="9" type="ORF">BFG57_05785</name>
</gene>
<keyword evidence="3" id="KW-0805">Transcription regulation</keyword>
<evidence type="ECO:0000256" key="6">
    <source>
        <dbReference type="PROSITE-ProRule" id="PRU00169"/>
    </source>
</evidence>
<reference evidence="9 10" key="1">
    <citation type="submission" date="2016-08" db="EMBL/GenBank/DDBJ databases">
        <title>Genome of Bacillus solimangrovi GH2-4.</title>
        <authorList>
            <person name="Lim S."/>
            <person name="Kim B.-C."/>
        </authorList>
    </citation>
    <scope>NUCLEOTIDE SEQUENCE [LARGE SCALE GENOMIC DNA]</scope>
    <source>
        <strain evidence="9 10">GH2-4</strain>
    </source>
</reference>
<protein>
    <recommendedName>
        <fullName evidence="11">DNA-binding response regulator</fullName>
    </recommendedName>
</protein>
<dbReference type="InterPro" id="IPR039420">
    <property type="entry name" value="WalR-like"/>
</dbReference>
<keyword evidence="4" id="KW-0238">DNA-binding</keyword>
<dbReference type="PROSITE" id="PS50930">
    <property type="entry name" value="HTH_LYTTR"/>
    <property type="match status" value="1"/>
</dbReference>
<keyword evidence="5" id="KW-0804">Transcription</keyword>
<evidence type="ECO:0000313" key="9">
    <source>
        <dbReference type="EMBL" id="OEH91375.1"/>
    </source>
</evidence>
<dbReference type="SMART" id="SM00448">
    <property type="entry name" value="REC"/>
    <property type="match status" value="1"/>
</dbReference>
<dbReference type="InterPro" id="IPR001789">
    <property type="entry name" value="Sig_transdc_resp-reg_receiver"/>
</dbReference>
<keyword evidence="10" id="KW-1185">Reference proteome</keyword>
<dbReference type="GO" id="GO:0005829">
    <property type="term" value="C:cytosol"/>
    <property type="evidence" value="ECO:0007669"/>
    <property type="project" value="TreeGrafter"/>
</dbReference>
<dbReference type="PANTHER" id="PTHR48111">
    <property type="entry name" value="REGULATOR OF RPOS"/>
    <property type="match status" value="1"/>
</dbReference>
<comment type="caution">
    <text evidence="9">The sequence shown here is derived from an EMBL/GenBank/DDBJ whole genome shotgun (WGS) entry which is preliminary data.</text>
</comment>
<feature type="domain" description="HTH LytTR-type" evidence="8">
    <location>
        <begin position="141"/>
        <end position="253"/>
    </location>
</feature>
<dbReference type="AlphaFoldDB" id="A0A1E5LBB2"/>
<evidence type="ECO:0008006" key="11">
    <source>
        <dbReference type="Google" id="ProtNLM"/>
    </source>
</evidence>
<sequence>MSKMKVLIVDDEPMILKRLTKMLEKTNEIKVISVESAVNFEEKYEKISPDFVILDIDLPCKSGLTLARNIRQQNQEIPIVFLTGHAEYALESYDIGVIDYLLKPITEEKLYRCIERVQRALHINDSSWERIEKMFISPGKIVIKQDANLVFLETGNILLIKKDGRKTIIISMEEQAGQLKETVHYTSESMKDIHNRLDQNMFIRTHNSYIINLKWVYEVVRYSTEAYKVKFKYTKEYALLNRAKLTYLVQKMK</sequence>
<dbReference type="STRING" id="1305675.BFG57_05785"/>
<dbReference type="InterPro" id="IPR007492">
    <property type="entry name" value="LytTR_DNA-bd_dom"/>
</dbReference>
<dbReference type="GO" id="GO:0006355">
    <property type="term" value="P:regulation of DNA-templated transcription"/>
    <property type="evidence" value="ECO:0007669"/>
    <property type="project" value="TreeGrafter"/>
</dbReference>
<evidence type="ECO:0000256" key="3">
    <source>
        <dbReference type="ARBA" id="ARBA00023015"/>
    </source>
</evidence>
<dbReference type="GO" id="GO:0032993">
    <property type="term" value="C:protein-DNA complex"/>
    <property type="evidence" value="ECO:0007669"/>
    <property type="project" value="TreeGrafter"/>
</dbReference>
<dbReference type="RefSeq" id="WP_069718635.1">
    <property type="nucleotide sequence ID" value="NZ_MJEH01000062.1"/>
</dbReference>
<dbReference type="Proteomes" id="UP000095209">
    <property type="component" value="Unassembled WGS sequence"/>
</dbReference>
<dbReference type="GO" id="GO:0000976">
    <property type="term" value="F:transcription cis-regulatory region binding"/>
    <property type="evidence" value="ECO:0007669"/>
    <property type="project" value="TreeGrafter"/>
</dbReference>
<evidence type="ECO:0000256" key="4">
    <source>
        <dbReference type="ARBA" id="ARBA00023125"/>
    </source>
</evidence>
<evidence type="ECO:0000256" key="1">
    <source>
        <dbReference type="ARBA" id="ARBA00022553"/>
    </source>
</evidence>
<evidence type="ECO:0000256" key="2">
    <source>
        <dbReference type="ARBA" id="ARBA00023012"/>
    </source>
</evidence>
<dbReference type="InterPro" id="IPR011006">
    <property type="entry name" value="CheY-like_superfamily"/>
</dbReference>
<dbReference type="Pfam" id="PF00072">
    <property type="entry name" value="Response_reg"/>
    <property type="match status" value="1"/>
</dbReference>
<proteinExistence type="predicted"/>
<accession>A0A1E5LBB2</accession>
<dbReference type="Gene3D" id="3.40.50.2300">
    <property type="match status" value="1"/>
</dbReference>
<evidence type="ECO:0000259" key="8">
    <source>
        <dbReference type="PROSITE" id="PS50930"/>
    </source>
</evidence>
<feature type="domain" description="Response regulatory" evidence="7">
    <location>
        <begin position="5"/>
        <end position="118"/>
    </location>
</feature>
<feature type="modified residue" description="4-aspartylphosphate" evidence="6">
    <location>
        <position position="55"/>
    </location>
</feature>
<dbReference type="Pfam" id="PF04397">
    <property type="entry name" value="LytTR"/>
    <property type="match status" value="1"/>
</dbReference>
<organism evidence="9 10">
    <name type="scientific">Bacillus solimangrovi</name>
    <dbReference type="NCBI Taxonomy" id="1305675"/>
    <lineage>
        <taxon>Bacteria</taxon>
        <taxon>Bacillati</taxon>
        <taxon>Bacillota</taxon>
        <taxon>Bacilli</taxon>
        <taxon>Bacillales</taxon>
        <taxon>Bacillaceae</taxon>
        <taxon>Bacillus</taxon>
    </lineage>
</organism>
<name>A0A1E5LBB2_9BACI</name>
<dbReference type="SMART" id="SM00850">
    <property type="entry name" value="LytTR"/>
    <property type="match status" value="1"/>
</dbReference>
<dbReference type="SUPFAM" id="SSF52172">
    <property type="entry name" value="CheY-like"/>
    <property type="match status" value="1"/>
</dbReference>
<dbReference type="PROSITE" id="PS50110">
    <property type="entry name" value="RESPONSE_REGULATORY"/>
    <property type="match status" value="1"/>
</dbReference>
<keyword evidence="2" id="KW-0902">Two-component regulatory system</keyword>
<dbReference type="EMBL" id="MJEH01000062">
    <property type="protein sequence ID" value="OEH91375.1"/>
    <property type="molecule type" value="Genomic_DNA"/>
</dbReference>
<dbReference type="GO" id="GO:0000156">
    <property type="term" value="F:phosphorelay response regulator activity"/>
    <property type="evidence" value="ECO:0007669"/>
    <property type="project" value="TreeGrafter"/>
</dbReference>
<evidence type="ECO:0000259" key="7">
    <source>
        <dbReference type="PROSITE" id="PS50110"/>
    </source>
</evidence>